<dbReference type="AlphaFoldDB" id="A0A6S6T427"/>
<gene>
    <name evidence="2" type="ORF">HELGO_WM6441</name>
</gene>
<protein>
    <recommendedName>
        <fullName evidence="3">B box-type domain-containing protein</fullName>
    </recommendedName>
</protein>
<evidence type="ECO:0000256" key="1">
    <source>
        <dbReference type="SAM" id="Phobius"/>
    </source>
</evidence>
<accession>A0A6S6T427</accession>
<feature type="transmembrane region" description="Helical" evidence="1">
    <location>
        <begin position="67"/>
        <end position="85"/>
    </location>
</feature>
<evidence type="ECO:0008006" key="3">
    <source>
        <dbReference type="Google" id="ProtNLM"/>
    </source>
</evidence>
<sequence>MKCFIHNNQDSLGTCKYCNKGICQNCMVDTGMGLACKDDNCKNEVRFLNDLIENNKKIYSKMSKNSLIPNLYTLIFGLIFLGFHFFIKNDIFILAIGSFLLAFSILQYFYTKKYVKSMKTNFNE</sequence>
<organism evidence="2">
    <name type="scientific">uncultured Campylobacterales bacterium</name>
    <dbReference type="NCBI Taxonomy" id="352960"/>
    <lineage>
        <taxon>Bacteria</taxon>
        <taxon>Pseudomonadati</taxon>
        <taxon>Campylobacterota</taxon>
        <taxon>Epsilonproteobacteria</taxon>
        <taxon>Campylobacterales</taxon>
        <taxon>environmental samples</taxon>
    </lineage>
</organism>
<proteinExistence type="predicted"/>
<dbReference type="EMBL" id="CACVAW010000044">
    <property type="protein sequence ID" value="CAA6811497.1"/>
    <property type="molecule type" value="Genomic_DNA"/>
</dbReference>
<keyword evidence="1" id="KW-0812">Transmembrane</keyword>
<keyword evidence="1" id="KW-0472">Membrane</keyword>
<name>A0A6S6T427_9BACT</name>
<feature type="transmembrane region" description="Helical" evidence="1">
    <location>
        <begin position="91"/>
        <end position="110"/>
    </location>
</feature>
<evidence type="ECO:0000313" key="2">
    <source>
        <dbReference type="EMBL" id="CAA6811497.1"/>
    </source>
</evidence>
<keyword evidence="1" id="KW-1133">Transmembrane helix</keyword>
<reference evidence="2" key="1">
    <citation type="submission" date="2020-01" db="EMBL/GenBank/DDBJ databases">
        <authorList>
            <person name="Meier V. D."/>
            <person name="Meier V D."/>
        </authorList>
    </citation>
    <scope>NUCLEOTIDE SEQUENCE</scope>
    <source>
        <strain evidence="2">HLG_WM_MAG_12</strain>
    </source>
</reference>